<protein>
    <submittedName>
        <fullName evidence="1">Uncharacterized protein</fullName>
    </submittedName>
</protein>
<evidence type="ECO:0000313" key="2">
    <source>
        <dbReference type="EMBL" id="CDT56447.1"/>
    </source>
</evidence>
<sequence>MNLLANEGVSRHDQIVGSEFSSIELRNIYGRTSGTVANIYPTSF</sequence>
<dbReference type="AlphaFoldDB" id="A0A822MMB7"/>
<evidence type="ECO:0000313" key="4">
    <source>
        <dbReference type="Proteomes" id="UP000049495"/>
    </source>
</evidence>
<proteinExistence type="predicted"/>
<dbReference type="Proteomes" id="UP000049495">
    <property type="component" value="Unassembled WGS sequence"/>
</dbReference>
<dbReference type="EMBL" id="CCJX01000159">
    <property type="protein sequence ID" value="CDT56447.1"/>
    <property type="molecule type" value="Genomic_DNA"/>
</dbReference>
<gene>
    <name evidence="2" type="ORF">VCR4J5_710052</name>
    <name evidence="1" type="ORF">VCR5J5_1160082</name>
</gene>
<dbReference type="Proteomes" id="UP000049077">
    <property type="component" value="Unassembled WGS sequence"/>
</dbReference>
<organism evidence="1 4">
    <name type="scientific">Vibrio crassostreae</name>
    <dbReference type="NCBI Taxonomy" id="246167"/>
    <lineage>
        <taxon>Bacteria</taxon>
        <taxon>Pseudomonadati</taxon>
        <taxon>Pseudomonadota</taxon>
        <taxon>Gammaproteobacteria</taxon>
        <taxon>Vibrionales</taxon>
        <taxon>Vibrionaceae</taxon>
        <taxon>Vibrio</taxon>
    </lineage>
</organism>
<reference evidence="1 3" key="2">
    <citation type="submission" date="2014-06" db="EMBL/GenBank/DDBJ databases">
        <authorList>
            <person name="Le Roux F."/>
        </authorList>
    </citation>
    <scope>NUCLEOTIDE SEQUENCE</scope>
    <source>
        <strain evidence="2 3">J5-4</strain>
        <strain evidence="1">J5-5</strain>
    </source>
</reference>
<evidence type="ECO:0000313" key="1">
    <source>
        <dbReference type="EMBL" id="CDS95583.1"/>
    </source>
</evidence>
<accession>A0A822MMB7</accession>
<dbReference type="EMBL" id="CCJV01000020">
    <property type="protein sequence ID" value="CDS95583.1"/>
    <property type="molecule type" value="Genomic_DNA"/>
</dbReference>
<evidence type="ECO:0000313" key="3">
    <source>
        <dbReference type="Proteomes" id="UP000049077"/>
    </source>
</evidence>
<reference evidence="4" key="1">
    <citation type="submission" date="2014-06" db="EMBL/GenBank/DDBJ databases">
        <authorList>
            <person name="Le Roux Frederique"/>
        </authorList>
    </citation>
    <scope>NUCLEOTIDE SEQUENCE [LARGE SCALE GENOMIC DNA]</scope>
    <source>
        <strain evidence="4">J5-5</strain>
    </source>
</reference>
<keyword evidence="3" id="KW-1185">Reference proteome</keyword>
<comment type="caution">
    <text evidence="1">The sequence shown here is derived from an EMBL/GenBank/DDBJ whole genome shotgun (WGS) entry which is preliminary data.</text>
</comment>
<name>A0A822MMB7_9VIBR</name>